<keyword evidence="5" id="KW-0804">Transcription</keyword>
<evidence type="ECO:0000256" key="6">
    <source>
        <dbReference type="ARBA" id="ARBA00023242"/>
    </source>
</evidence>
<dbReference type="Pfam" id="PF00249">
    <property type="entry name" value="Myb_DNA-binding"/>
    <property type="match status" value="2"/>
</dbReference>
<dbReference type="SUPFAM" id="SSF46689">
    <property type="entry name" value="Homeodomain-like"/>
    <property type="match status" value="1"/>
</dbReference>
<gene>
    <name evidence="9" type="ORF">KI387_013826</name>
</gene>
<feature type="domain" description="Myb-like" evidence="7">
    <location>
        <begin position="9"/>
        <end position="61"/>
    </location>
</feature>
<dbReference type="CDD" id="cd00167">
    <property type="entry name" value="SANT"/>
    <property type="match status" value="2"/>
</dbReference>
<dbReference type="GO" id="GO:0051707">
    <property type="term" value="P:response to other organism"/>
    <property type="evidence" value="ECO:0007669"/>
    <property type="project" value="UniProtKB-ARBA"/>
</dbReference>
<keyword evidence="3" id="KW-0805">Transcription regulation</keyword>
<dbReference type="EMBL" id="JAHRHJ020000009">
    <property type="protein sequence ID" value="KAH9302243.1"/>
    <property type="molecule type" value="Genomic_DNA"/>
</dbReference>
<comment type="caution">
    <text evidence="9">The sequence shown here is derived from an EMBL/GenBank/DDBJ whole genome shotgun (WGS) entry which is preliminary data.</text>
</comment>
<dbReference type="PANTHER" id="PTHR47999:SF9">
    <property type="entry name" value="TRANSCRIPTION REPRESSOR MYB5-LIKE"/>
    <property type="match status" value="1"/>
</dbReference>
<dbReference type="InterPro" id="IPR015495">
    <property type="entry name" value="Myb_TF_plants"/>
</dbReference>
<evidence type="ECO:0000256" key="5">
    <source>
        <dbReference type="ARBA" id="ARBA00023163"/>
    </source>
</evidence>
<protein>
    <submittedName>
        <fullName evidence="9">Uncharacterized protein</fullName>
    </submittedName>
</protein>
<dbReference type="GO" id="GO:0005634">
    <property type="term" value="C:nucleus"/>
    <property type="evidence" value="ECO:0007669"/>
    <property type="project" value="UniProtKB-SubCell"/>
</dbReference>
<dbReference type="InterPro" id="IPR001005">
    <property type="entry name" value="SANT/Myb"/>
</dbReference>
<keyword evidence="2" id="KW-0677">Repeat</keyword>
<proteinExistence type="predicted"/>
<dbReference type="PANTHER" id="PTHR47999">
    <property type="entry name" value="TRANSCRIPTION FACTOR MYB8-RELATED-RELATED"/>
    <property type="match status" value="1"/>
</dbReference>
<keyword evidence="4" id="KW-0238">DNA-binding</keyword>
<organism evidence="9 10">
    <name type="scientific">Taxus chinensis</name>
    <name type="common">Chinese yew</name>
    <name type="synonym">Taxus wallichiana var. chinensis</name>
    <dbReference type="NCBI Taxonomy" id="29808"/>
    <lineage>
        <taxon>Eukaryota</taxon>
        <taxon>Viridiplantae</taxon>
        <taxon>Streptophyta</taxon>
        <taxon>Embryophyta</taxon>
        <taxon>Tracheophyta</taxon>
        <taxon>Spermatophyta</taxon>
        <taxon>Pinopsida</taxon>
        <taxon>Pinidae</taxon>
        <taxon>Conifers II</taxon>
        <taxon>Cupressales</taxon>
        <taxon>Taxaceae</taxon>
        <taxon>Taxus</taxon>
    </lineage>
</organism>
<dbReference type="Proteomes" id="UP000824469">
    <property type="component" value="Unassembled WGS sequence"/>
</dbReference>
<sequence length="243" mass="27656">MGRRPCFSRDGLYKGPWTSEEDFLLIKYIHAHGVGKWRSLPKNAGLNRCGKSCRFRWMNYLRPGIKRGDFSAEEEELIIRLHSLLGNRWSLIARRMPGRTDNEVKNYWNTHLRKRFKQSTANELINGDQGNEIHILNHNNSNAIGLGISNSSNGTFMESHDTAMAATQCDFNEALGDEGYWNDQRALSSTGLESSYCINQDYPCISSYNWACDQFIVGVDWSIGDSEAFLFGYDSGTAHAFLY</sequence>
<dbReference type="PROSITE" id="PS50090">
    <property type="entry name" value="MYB_LIKE"/>
    <property type="match status" value="2"/>
</dbReference>
<dbReference type="FunFam" id="1.10.10.60:FF:000001">
    <property type="entry name" value="MYB-related transcription factor"/>
    <property type="match status" value="1"/>
</dbReference>
<feature type="domain" description="Myb-like" evidence="7">
    <location>
        <begin position="62"/>
        <end position="112"/>
    </location>
</feature>
<dbReference type="InterPro" id="IPR009057">
    <property type="entry name" value="Homeodomain-like_sf"/>
</dbReference>
<evidence type="ECO:0000256" key="1">
    <source>
        <dbReference type="ARBA" id="ARBA00004123"/>
    </source>
</evidence>
<dbReference type="PROSITE" id="PS51294">
    <property type="entry name" value="HTH_MYB"/>
    <property type="match status" value="2"/>
</dbReference>
<reference evidence="9 10" key="1">
    <citation type="journal article" date="2021" name="Nat. Plants">
        <title>The Taxus genome provides insights into paclitaxel biosynthesis.</title>
        <authorList>
            <person name="Xiong X."/>
            <person name="Gou J."/>
            <person name="Liao Q."/>
            <person name="Li Y."/>
            <person name="Zhou Q."/>
            <person name="Bi G."/>
            <person name="Li C."/>
            <person name="Du R."/>
            <person name="Wang X."/>
            <person name="Sun T."/>
            <person name="Guo L."/>
            <person name="Liang H."/>
            <person name="Lu P."/>
            <person name="Wu Y."/>
            <person name="Zhang Z."/>
            <person name="Ro D.K."/>
            <person name="Shang Y."/>
            <person name="Huang S."/>
            <person name="Yan J."/>
        </authorList>
    </citation>
    <scope>NUCLEOTIDE SEQUENCE [LARGE SCALE GENOMIC DNA]</scope>
    <source>
        <strain evidence="9">Ta-2019</strain>
    </source>
</reference>
<evidence type="ECO:0000259" key="8">
    <source>
        <dbReference type="PROSITE" id="PS51294"/>
    </source>
</evidence>
<dbReference type="FunFam" id="1.10.10.60:FF:000394">
    <property type="entry name" value="MYB transcription factor"/>
    <property type="match status" value="1"/>
</dbReference>
<evidence type="ECO:0000313" key="10">
    <source>
        <dbReference type="Proteomes" id="UP000824469"/>
    </source>
</evidence>
<name>A0AA38FGW9_TAXCH</name>
<feature type="domain" description="HTH myb-type" evidence="8">
    <location>
        <begin position="9"/>
        <end position="61"/>
    </location>
</feature>
<comment type="subcellular location">
    <subcellularLocation>
        <location evidence="1">Nucleus</location>
    </subcellularLocation>
</comment>
<feature type="domain" description="HTH myb-type" evidence="8">
    <location>
        <begin position="62"/>
        <end position="116"/>
    </location>
</feature>
<evidence type="ECO:0000256" key="4">
    <source>
        <dbReference type="ARBA" id="ARBA00023125"/>
    </source>
</evidence>
<evidence type="ECO:0000313" key="9">
    <source>
        <dbReference type="EMBL" id="KAH9302243.1"/>
    </source>
</evidence>
<dbReference type="InterPro" id="IPR017930">
    <property type="entry name" value="Myb_dom"/>
</dbReference>
<evidence type="ECO:0000259" key="7">
    <source>
        <dbReference type="PROSITE" id="PS50090"/>
    </source>
</evidence>
<dbReference type="GO" id="GO:0000976">
    <property type="term" value="F:transcription cis-regulatory region binding"/>
    <property type="evidence" value="ECO:0007669"/>
    <property type="project" value="UniProtKB-ARBA"/>
</dbReference>
<keyword evidence="10" id="KW-1185">Reference proteome</keyword>
<evidence type="ECO:0000256" key="2">
    <source>
        <dbReference type="ARBA" id="ARBA00022737"/>
    </source>
</evidence>
<keyword evidence="6" id="KW-0539">Nucleus</keyword>
<accession>A0AA38FGW9</accession>
<evidence type="ECO:0000256" key="3">
    <source>
        <dbReference type="ARBA" id="ARBA00023015"/>
    </source>
</evidence>
<dbReference type="SMART" id="SM00717">
    <property type="entry name" value="SANT"/>
    <property type="match status" value="2"/>
</dbReference>
<dbReference type="Gene3D" id="1.10.10.60">
    <property type="entry name" value="Homeodomain-like"/>
    <property type="match status" value="2"/>
</dbReference>
<dbReference type="AlphaFoldDB" id="A0AA38FGW9"/>